<dbReference type="EMBL" id="KV441482">
    <property type="protein sequence ID" value="OAG18802.1"/>
    <property type="molecule type" value="Genomic_DNA"/>
</dbReference>
<name>A0A177DID2_ALTAL</name>
<dbReference type="PROSITE" id="PS00122">
    <property type="entry name" value="CARBOXYLESTERASE_B_1"/>
    <property type="match status" value="1"/>
</dbReference>
<protein>
    <submittedName>
        <fullName evidence="8">Alpha/beta-hydrolase</fullName>
    </submittedName>
</protein>
<dbReference type="Gene3D" id="3.40.50.1820">
    <property type="entry name" value="alpha/beta hydrolase"/>
    <property type="match status" value="1"/>
</dbReference>
<comment type="pathway">
    <text evidence="1">Mycotoxin biosynthesis.</text>
</comment>
<sequence>MGVPTTPEGLPLDDRSNALKIPIITLIIFSSVFVLLRLGINWRNRNFLLLTDHLLWTGQVIAVAGAACCYRMAEVGGGRHIWDPMLTPRNLETYLYYLWLGQLLNLYGMALVKLSVCAYIFMLDFSRTFRIIIWASVVLHVLVNVVFPTVILFGECTPYTKHWDVAGTKPGSCWSATPRVISGYSGAAVNILTDLLYTMAPLIYIARVQLPKRTIWGVRAVFLCGLITTTISAMKLYEMKSLNESPDPTYSSVNLSVFAIAEVFVGVFTACLPPLRKTFENLLRKVLPTSITGGSGKGSRQSYALQNTGPQMSGKSSKRKHDTDDDSELGILPDGEVVSERKGSDQPITIMKTTHVEVTADTEPSKPYHRDLQFRGFVEGLTYVDSDSQAQCHYFGGVPYALPPVGPFRFQKPRSLPPCYRYGTKANPGRYTGGCGLCPQPGSSTEVLNELAWDEDCLQINIWIPAGQSPAEGWPVLFWIHGGFLQWGSPNGLDLRALFSESPTQCVVVAPAYRLNVFGFLASQDVVDSCPDFGVNLGFWDQRMALQWTYENISYFGGNASNITIGGYSAGSHSVFHQLSYDLGLPDEKAVVKRALMLSNGPGMQPKTLTEAQDQFDELLKALNIESDASPADKLARLRAISPRQVIKASNKIKHHQFRAVTDGSFVRHGLLEELSNGVYAKRMKCRNVKLIIGECSDEHFVYGLWRPPKPGYENMLYRLEADYPREACKVLMSHYFPNRKLPSKYTSWQAVFGHIYADVQIHALRRGMVNTLVKHGAGDLIHRYRIEWRAQCVDKELPEHFGASHGSDMAIWFWGNGSDLSEGEKNIALKTFHEPLSRFLKGEKMEWGTQHAMQLRTLKSDGNVAIEEDTRLDEGLKLWNALKTVGATGSPKDMAKL</sequence>
<keyword evidence="9" id="KW-1185">Reference proteome</keyword>
<dbReference type="AlphaFoldDB" id="A0A177DID2"/>
<dbReference type="VEuPathDB" id="FungiDB:CC77DRAFT_1032272"/>
<feature type="transmembrane region" description="Helical" evidence="5">
    <location>
        <begin position="93"/>
        <end position="121"/>
    </location>
</feature>
<evidence type="ECO:0000256" key="1">
    <source>
        <dbReference type="ARBA" id="ARBA00004685"/>
    </source>
</evidence>
<dbReference type="SUPFAM" id="SSF53474">
    <property type="entry name" value="alpha/beta-Hydrolases"/>
    <property type="match status" value="1"/>
</dbReference>
<dbReference type="InterPro" id="IPR049326">
    <property type="entry name" value="Rhodopsin_dom_fungi"/>
</dbReference>
<dbReference type="PANTHER" id="PTHR43142">
    <property type="entry name" value="CARBOXYLIC ESTER HYDROLASE"/>
    <property type="match status" value="1"/>
</dbReference>
<keyword evidence="5" id="KW-0472">Membrane</keyword>
<feature type="compositionally biased region" description="Polar residues" evidence="4">
    <location>
        <begin position="298"/>
        <end position="315"/>
    </location>
</feature>
<dbReference type="InterPro" id="IPR029058">
    <property type="entry name" value="AB_hydrolase_fold"/>
</dbReference>
<reference evidence="8 9" key="1">
    <citation type="submission" date="2016-05" db="EMBL/GenBank/DDBJ databases">
        <title>Comparative analysis of secretome profiles of manganese(II)-oxidizing ascomycete fungi.</title>
        <authorList>
            <consortium name="DOE Joint Genome Institute"/>
            <person name="Zeiner C.A."/>
            <person name="Purvine S.O."/>
            <person name="Zink E.M."/>
            <person name="Wu S."/>
            <person name="Pasa-Tolic L."/>
            <person name="Chaput D.L."/>
            <person name="Haridas S."/>
            <person name="Grigoriev I.V."/>
            <person name="Santelli C.M."/>
            <person name="Hansel C.M."/>
        </authorList>
    </citation>
    <scope>NUCLEOTIDE SEQUENCE [LARGE SCALE GENOMIC DNA]</scope>
    <source>
        <strain evidence="8 9">SRC1lrK2f</strain>
    </source>
</reference>
<accession>A0A177DID2</accession>
<evidence type="ECO:0000259" key="6">
    <source>
        <dbReference type="Pfam" id="PF00135"/>
    </source>
</evidence>
<evidence type="ECO:0000256" key="4">
    <source>
        <dbReference type="SAM" id="MobiDB-lite"/>
    </source>
</evidence>
<dbReference type="OMA" id="LMSHYFP"/>
<dbReference type="PANTHER" id="PTHR43142:SF4">
    <property type="entry name" value="CARBOXYLIC ESTER HYDROLASE"/>
    <property type="match status" value="1"/>
</dbReference>
<feature type="domain" description="Carboxylesterase type B" evidence="6">
    <location>
        <begin position="376"/>
        <end position="815"/>
    </location>
</feature>
<dbReference type="InterPro" id="IPR019826">
    <property type="entry name" value="Carboxylesterase_B_AS"/>
</dbReference>
<dbReference type="GeneID" id="29112317"/>
<feature type="transmembrane region" description="Helical" evidence="5">
    <location>
        <begin position="133"/>
        <end position="154"/>
    </location>
</feature>
<organism evidence="8 9">
    <name type="scientific">Alternaria alternata</name>
    <name type="common">Alternaria rot fungus</name>
    <name type="synonym">Torula alternata</name>
    <dbReference type="NCBI Taxonomy" id="5599"/>
    <lineage>
        <taxon>Eukaryota</taxon>
        <taxon>Fungi</taxon>
        <taxon>Dikarya</taxon>
        <taxon>Ascomycota</taxon>
        <taxon>Pezizomycotina</taxon>
        <taxon>Dothideomycetes</taxon>
        <taxon>Pleosporomycetidae</taxon>
        <taxon>Pleosporales</taxon>
        <taxon>Pleosporineae</taxon>
        <taxon>Pleosporaceae</taxon>
        <taxon>Alternaria</taxon>
        <taxon>Alternaria sect. Alternaria</taxon>
        <taxon>Alternaria alternata complex</taxon>
    </lineage>
</organism>
<dbReference type="ESTHER" id="altal-a0a177did2">
    <property type="family name" value="Fungal_carboxylesterase_lipase"/>
</dbReference>
<evidence type="ECO:0000256" key="2">
    <source>
        <dbReference type="ARBA" id="ARBA00005964"/>
    </source>
</evidence>
<dbReference type="Pfam" id="PF00135">
    <property type="entry name" value="COesterase"/>
    <property type="match status" value="1"/>
</dbReference>
<feature type="domain" description="Rhodopsin" evidence="7">
    <location>
        <begin position="36"/>
        <end position="280"/>
    </location>
</feature>
<feature type="transmembrane region" description="Helical" evidence="5">
    <location>
        <begin position="184"/>
        <end position="204"/>
    </location>
</feature>
<dbReference type="Proteomes" id="UP000077248">
    <property type="component" value="Unassembled WGS sequence"/>
</dbReference>
<evidence type="ECO:0000313" key="9">
    <source>
        <dbReference type="Proteomes" id="UP000077248"/>
    </source>
</evidence>
<dbReference type="RefSeq" id="XP_018384223.1">
    <property type="nucleotide sequence ID" value="XM_018526723.1"/>
</dbReference>
<proteinExistence type="inferred from homology"/>
<keyword evidence="3 8" id="KW-0378">Hydrolase</keyword>
<evidence type="ECO:0000256" key="3">
    <source>
        <dbReference type="ARBA" id="ARBA00022801"/>
    </source>
</evidence>
<keyword evidence="5" id="KW-0812">Transmembrane</keyword>
<evidence type="ECO:0000256" key="5">
    <source>
        <dbReference type="SAM" id="Phobius"/>
    </source>
</evidence>
<feature type="transmembrane region" description="Helical" evidence="5">
    <location>
        <begin position="54"/>
        <end position="73"/>
    </location>
</feature>
<evidence type="ECO:0000259" key="7">
    <source>
        <dbReference type="Pfam" id="PF20684"/>
    </source>
</evidence>
<feature type="transmembrane region" description="Helical" evidence="5">
    <location>
        <begin position="20"/>
        <end position="42"/>
    </location>
</feature>
<dbReference type="InterPro" id="IPR002018">
    <property type="entry name" value="CarbesteraseB"/>
</dbReference>
<evidence type="ECO:0000313" key="8">
    <source>
        <dbReference type="EMBL" id="OAG18802.1"/>
    </source>
</evidence>
<feature type="transmembrane region" description="Helical" evidence="5">
    <location>
        <begin position="216"/>
        <end position="237"/>
    </location>
</feature>
<dbReference type="KEGG" id="aalt:CC77DRAFT_1032272"/>
<feature type="region of interest" description="Disordered" evidence="4">
    <location>
        <begin position="293"/>
        <end position="331"/>
    </location>
</feature>
<keyword evidence="5" id="KW-1133">Transmembrane helix</keyword>
<gene>
    <name evidence="8" type="ORF">CC77DRAFT_1032272</name>
</gene>
<dbReference type="Pfam" id="PF20684">
    <property type="entry name" value="Fung_rhodopsin"/>
    <property type="match status" value="1"/>
</dbReference>
<comment type="similarity">
    <text evidence="2">Belongs to the type-B carboxylesterase/lipase family.</text>
</comment>
<dbReference type="GO" id="GO:0016787">
    <property type="term" value="F:hydrolase activity"/>
    <property type="evidence" value="ECO:0007669"/>
    <property type="project" value="UniProtKB-KW"/>
</dbReference>